<keyword evidence="8" id="KW-1185">Reference proteome</keyword>
<dbReference type="EC" id="6.3.2.5" evidence="3"/>
<feature type="binding site" evidence="3">
    <location>
        <position position="294"/>
    </location>
    <ligand>
        <name>CTP</name>
        <dbReference type="ChEBI" id="CHEBI:37563"/>
    </ligand>
</feature>
<accession>A0ABU5VR26</accession>
<dbReference type="InterPro" id="IPR005252">
    <property type="entry name" value="CoaBC"/>
</dbReference>
<feature type="binding site" evidence="3">
    <location>
        <position position="343"/>
    </location>
    <ligand>
        <name>CTP</name>
        <dbReference type="ChEBI" id="CHEBI:37563"/>
    </ligand>
</feature>
<dbReference type="InterPro" id="IPR036551">
    <property type="entry name" value="Flavin_trans-like"/>
</dbReference>
<keyword evidence="3" id="KW-0460">Magnesium</keyword>
<comment type="similarity">
    <text evidence="3 4">In the C-terminal section; belongs to the PPC synthetase family.</text>
</comment>
<proteinExistence type="inferred from homology"/>
<feature type="domain" description="DNA/pantothenate metabolism flavoprotein C-terminal" evidence="6">
    <location>
        <begin position="188"/>
        <end position="401"/>
    </location>
</feature>
<feature type="domain" description="Flavoprotein" evidence="5">
    <location>
        <begin position="1"/>
        <end position="145"/>
    </location>
</feature>
<comment type="catalytic activity">
    <reaction evidence="3 4">
        <text>N-[(R)-4-phosphopantothenoyl]-L-cysteine + H(+) = (R)-4'-phosphopantetheine + CO2</text>
        <dbReference type="Rhea" id="RHEA:16793"/>
        <dbReference type="ChEBI" id="CHEBI:15378"/>
        <dbReference type="ChEBI" id="CHEBI:16526"/>
        <dbReference type="ChEBI" id="CHEBI:59458"/>
        <dbReference type="ChEBI" id="CHEBI:61723"/>
        <dbReference type="EC" id="4.1.1.36"/>
    </reaction>
</comment>
<keyword evidence="3 4" id="KW-0436">Ligase</keyword>
<dbReference type="GO" id="GO:0004633">
    <property type="term" value="F:phosphopantothenoylcysteine decarboxylase activity"/>
    <property type="evidence" value="ECO:0007669"/>
    <property type="project" value="UniProtKB-EC"/>
</dbReference>
<dbReference type="EMBL" id="JAYGJQ010000001">
    <property type="protein sequence ID" value="MEA9355489.1"/>
    <property type="molecule type" value="Genomic_DNA"/>
</dbReference>
<dbReference type="SUPFAM" id="SSF52507">
    <property type="entry name" value="Homo-oligomeric flavin-containing Cys decarboxylases, HFCD"/>
    <property type="match status" value="1"/>
</dbReference>
<dbReference type="Pfam" id="PF02441">
    <property type="entry name" value="Flavoprotein"/>
    <property type="match status" value="1"/>
</dbReference>
<comment type="pathway">
    <text evidence="3 4">Cofactor biosynthesis; coenzyme A biosynthesis; CoA from (R)-pantothenate: step 2/5.</text>
</comment>
<evidence type="ECO:0000313" key="8">
    <source>
        <dbReference type="Proteomes" id="UP001302274"/>
    </source>
</evidence>
<evidence type="ECO:0000256" key="1">
    <source>
        <dbReference type="ARBA" id="ARBA00022793"/>
    </source>
</evidence>
<dbReference type="InterPro" id="IPR003382">
    <property type="entry name" value="Flavoprotein"/>
</dbReference>
<comment type="function">
    <text evidence="3">Catalyzes two sequential steps in the biosynthesis of coenzyme A. In the first step cysteine is conjugated to 4'-phosphopantothenate to form 4-phosphopantothenoylcysteine. In the second step the latter compound is decarboxylated to form 4'-phosphopantotheine.</text>
</comment>
<organism evidence="7 8">
    <name type="scientific">Bacteriovorax antarcticus</name>
    <dbReference type="NCBI Taxonomy" id="3088717"/>
    <lineage>
        <taxon>Bacteria</taxon>
        <taxon>Pseudomonadati</taxon>
        <taxon>Bdellovibrionota</taxon>
        <taxon>Bacteriovoracia</taxon>
        <taxon>Bacteriovoracales</taxon>
        <taxon>Bacteriovoracaceae</taxon>
        <taxon>Bacteriovorax</taxon>
    </lineage>
</organism>
<sequence>MRILLGVSGSISAYKALDIARGLFKNGHEVKVILTNGALKFVIPEVFTYLGVQDVYKSQDDFSHKNVLHVDLARWCDVFVVAPASANTLSKLAQGRADDLLSSVFLALEPHKNVLLFPAMNSVMLAHPFTQQNLEDIKKLRTLNNLFISPTDAGILACEEVGLGKLPSVDEIIEMIPTMIRPLKFPTQKTILATTGATIVPLDPVRYLTNSSSGITGFYLAEAALKEGHKVIMIAGAHSTAKLNLFSKHPNFRLVRAKTVEDMKNAVLAELPHADLYISSAAISDIEFDVSDEKIKKDTMGDHLKIKPACDILKTVIEKKSPTLKIVGFAAETDPSDAVLNKKMQSKPVDLLVGTKVNNGLTKDQQITGFNVDFAEYRLLSPKGFTFEGILTKRELAHKIILQFFPPN</sequence>
<comment type="caution">
    <text evidence="3">Lacks conserved residue(s) required for the propagation of feature annotation.</text>
</comment>
<dbReference type="Pfam" id="PF04127">
    <property type="entry name" value="DFP"/>
    <property type="match status" value="1"/>
</dbReference>
<name>A0ABU5VR26_9BACT</name>
<feature type="region of interest" description="Phosphopantothenoylcysteine decarboxylase" evidence="3">
    <location>
        <begin position="1"/>
        <end position="190"/>
    </location>
</feature>
<keyword evidence="3 4" id="KW-0285">Flavoprotein</keyword>
<dbReference type="NCBIfam" id="TIGR00521">
    <property type="entry name" value="coaBC_dfp"/>
    <property type="match status" value="1"/>
</dbReference>
<protein>
    <recommendedName>
        <fullName evidence="3">Coenzyme A biosynthesis bifunctional protein CoaBC</fullName>
    </recommendedName>
    <alternativeName>
        <fullName evidence="3">DNA/pantothenate metabolism flavoprotein</fullName>
    </alternativeName>
    <alternativeName>
        <fullName evidence="3">Phosphopantothenoylcysteine synthetase/decarboxylase</fullName>
        <shortName evidence="3">PPCS-PPCDC</shortName>
    </alternativeName>
    <domain>
        <recommendedName>
            <fullName evidence="3">Phosphopantothenoylcysteine decarboxylase</fullName>
            <shortName evidence="3">PPC decarboxylase</shortName>
            <shortName evidence="3">PPC-DC</shortName>
            <ecNumber evidence="3">4.1.1.36</ecNumber>
        </recommendedName>
        <alternativeName>
            <fullName evidence="3">CoaC</fullName>
        </alternativeName>
    </domain>
    <domain>
        <recommendedName>
            <fullName evidence="3">Phosphopantothenate--cysteine ligase</fullName>
            <ecNumber evidence="3">6.3.2.5</ecNumber>
        </recommendedName>
        <alternativeName>
            <fullName evidence="3">CoaB</fullName>
        </alternativeName>
        <alternativeName>
            <fullName evidence="3">Phosphopantothenoylcysteine synthetase</fullName>
            <shortName evidence="3">PPC synthetase</shortName>
            <shortName evidence="3">PPC-S</shortName>
        </alternativeName>
    </domain>
</protein>
<keyword evidence="3" id="KW-0479">Metal-binding</keyword>
<dbReference type="RefSeq" id="WP_323575047.1">
    <property type="nucleotide sequence ID" value="NZ_JAYGJQ010000001.1"/>
</dbReference>
<evidence type="ECO:0000256" key="3">
    <source>
        <dbReference type="HAMAP-Rule" id="MF_02225"/>
    </source>
</evidence>
<keyword evidence="3 4" id="KW-0288">FMN</keyword>
<comment type="function">
    <text evidence="4">Catalyzes two steps in the biosynthesis of coenzyme A. In the first step cysteine is conjugated to 4'-phosphopantothenate to form 4-phosphopantothenoylcysteine, in the latter compound is decarboxylated to form 4'-phosphopantotheine.</text>
</comment>
<dbReference type="Gene3D" id="3.40.50.10300">
    <property type="entry name" value="CoaB-like"/>
    <property type="match status" value="1"/>
</dbReference>
<gene>
    <name evidence="3 7" type="primary">coaBC</name>
    <name evidence="7" type="ORF">SHI21_04730</name>
</gene>
<comment type="pathway">
    <text evidence="3 4">Cofactor biosynthesis; coenzyme A biosynthesis; CoA from (R)-pantothenate: step 3/5.</text>
</comment>
<evidence type="ECO:0000259" key="6">
    <source>
        <dbReference type="Pfam" id="PF04127"/>
    </source>
</evidence>
<dbReference type="HAMAP" id="MF_02225">
    <property type="entry name" value="CoaBC"/>
    <property type="match status" value="1"/>
</dbReference>
<evidence type="ECO:0000256" key="4">
    <source>
        <dbReference type="RuleBase" id="RU364078"/>
    </source>
</evidence>
<dbReference type="GO" id="GO:0004632">
    <property type="term" value="F:phosphopantothenate--cysteine ligase activity"/>
    <property type="evidence" value="ECO:0007669"/>
    <property type="project" value="UniProtKB-EC"/>
</dbReference>
<comment type="similarity">
    <text evidence="3 4">In the N-terminal section; belongs to the HFCD (homo-oligomeric flavin containing Cys decarboxylase) superfamily.</text>
</comment>
<evidence type="ECO:0000256" key="2">
    <source>
        <dbReference type="ARBA" id="ARBA00023239"/>
    </source>
</evidence>
<comment type="catalytic activity">
    <reaction evidence="3 4">
        <text>(R)-4'-phosphopantothenate + L-cysteine + CTP = N-[(R)-4-phosphopantothenoyl]-L-cysteine + CMP + diphosphate + H(+)</text>
        <dbReference type="Rhea" id="RHEA:19397"/>
        <dbReference type="ChEBI" id="CHEBI:10986"/>
        <dbReference type="ChEBI" id="CHEBI:15378"/>
        <dbReference type="ChEBI" id="CHEBI:33019"/>
        <dbReference type="ChEBI" id="CHEBI:35235"/>
        <dbReference type="ChEBI" id="CHEBI:37563"/>
        <dbReference type="ChEBI" id="CHEBI:59458"/>
        <dbReference type="ChEBI" id="CHEBI:60377"/>
        <dbReference type="EC" id="6.3.2.5"/>
    </reaction>
</comment>
<dbReference type="PANTHER" id="PTHR14359">
    <property type="entry name" value="HOMO-OLIGOMERIC FLAVIN CONTAINING CYS DECARBOXYLASE FAMILY"/>
    <property type="match status" value="1"/>
</dbReference>
<dbReference type="SUPFAM" id="SSF102645">
    <property type="entry name" value="CoaB-like"/>
    <property type="match status" value="1"/>
</dbReference>
<feature type="active site" description="Proton donor" evidence="3">
    <location>
        <position position="158"/>
    </location>
</feature>
<dbReference type="Gene3D" id="3.40.50.1950">
    <property type="entry name" value="Flavin prenyltransferase-like"/>
    <property type="match status" value="1"/>
</dbReference>
<evidence type="ECO:0000259" key="5">
    <source>
        <dbReference type="Pfam" id="PF02441"/>
    </source>
</evidence>
<keyword evidence="1 3" id="KW-0210">Decarboxylase</keyword>
<feature type="binding site" evidence="3">
    <location>
        <position position="347"/>
    </location>
    <ligand>
        <name>CTP</name>
        <dbReference type="ChEBI" id="CHEBI:37563"/>
    </ligand>
</feature>
<dbReference type="EC" id="4.1.1.36" evidence="3"/>
<feature type="binding site" evidence="3">
    <location>
        <position position="285"/>
    </location>
    <ligand>
        <name>CTP</name>
        <dbReference type="ChEBI" id="CHEBI:37563"/>
    </ligand>
</feature>
<evidence type="ECO:0000313" key="7">
    <source>
        <dbReference type="EMBL" id="MEA9355489.1"/>
    </source>
</evidence>
<reference evidence="7 8" key="1">
    <citation type="submission" date="2023-11" db="EMBL/GenBank/DDBJ databases">
        <title>A Novel Polar Bacteriovorax (B. antarcticus) Isolated from the Biocrust in Antarctica.</title>
        <authorList>
            <person name="Mun W."/>
            <person name="Choi S.Y."/>
            <person name="Mitchell R.J."/>
        </authorList>
    </citation>
    <scope>NUCLEOTIDE SEQUENCE [LARGE SCALE GENOMIC DNA]</scope>
    <source>
        <strain evidence="7 8">PP10</strain>
    </source>
</reference>
<comment type="cofactor">
    <cofactor evidence="3">
        <name>FMN</name>
        <dbReference type="ChEBI" id="CHEBI:58210"/>
    </cofactor>
    <text evidence="3">Binds 1 FMN per subunit.</text>
</comment>
<dbReference type="InterPro" id="IPR007085">
    <property type="entry name" value="DNA/pantothenate-metab_flavo_C"/>
</dbReference>
<dbReference type="Proteomes" id="UP001302274">
    <property type="component" value="Unassembled WGS sequence"/>
</dbReference>
<keyword evidence="3" id="KW-0511">Multifunctional enzyme</keyword>
<keyword evidence="2 3" id="KW-0456">Lyase</keyword>
<feature type="binding site" evidence="3">
    <location>
        <position position="329"/>
    </location>
    <ligand>
        <name>CTP</name>
        <dbReference type="ChEBI" id="CHEBI:37563"/>
    </ligand>
</feature>
<feature type="region of interest" description="Phosphopantothenate--cysteine ligase" evidence="3">
    <location>
        <begin position="191"/>
        <end position="408"/>
    </location>
</feature>
<dbReference type="InterPro" id="IPR035929">
    <property type="entry name" value="CoaB-like_sf"/>
</dbReference>
<comment type="cofactor">
    <cofactor evidence="3">
        <name>Mg(2+)</name>
        <dbReference type="ChEBI" id="CHEBI:18420"/>
    </cofactor>
</comment>
<dbReference type="PANTHER" id="PTHR14359:SF6">
    <property type="entry name" value="PHOSPHOPANTOTHENOYLCYSTEINE DECARBOXYLASE"/>
    <property type="match status" value="1"/>
</dbReference>
<comment type="caution">
    <text evidence="7">The sequence shown here is derived from an EMBL/GenBank/DDBJ whole genome shotgun (WGS) entry which is preliminary data.</text>
</comment>